<accession>A0ABY7W0I9</accession>
<reference evidence="3 4" key="1">
    <citation type="submission" date="2023-02" db="EMBL/GenBank/DDBJ databases">
        <title>Genome sequence of Lentisphaera profundi SAORIC-696.</title>
        <authorList>
            <person name="Kim e."/>
            <person name="Cho J.-C."/>
            <person name="Choi A."/>
            <person name="Kang I."/>
        </authorList>
    </citation>
    <scope>NUCLEOTIDE SEQUENCE [LARGE SCALE GENOMIC DNA]</scope>
    <source>
        <strain evidence="3 4">SAORIC-696</strain>
    </source>
</reference>
<dbReference type="InterPro" id="IPR001173">
    <property type="entry name" value="Glyco_trans_2-like"/>
</dbReference>
<dbReference type="Pfam" id="PF00535">
    <property type="entry name" value="Glycos_transf_2"/>
    <property type="match status" value="1"/>
</dbReference>
<dbReference type="Proteomes" id="UP001214250">
    <property type="component" value="Chromosome 2"/>
</dbReference>
<evidence type="ECO:0000259" key="2">
    <source>
        <dbReference type="Pfam" id="PF00535"/>
    </source>
</evidence>
<keyword evidence="1" id="KW-0472">Membrane</keyword>
<dbReference type="RefSeq" id="WP_274153417.1">
    <property type="nucleotide sequence ID" value="NZ_CP117812.1"/>
</dbReference>
<evidence type="ECO:0000256" key="1">
    <source>
        <dbReference type="SAM" id="Phobius"/>
    </source>
</evidence>
<organism evidence="3 4">
    <name type="scientific">Lentisphaera profundi</name>
    <dbReference type="NCBI Taxonomy" id="1658616"/>
    <lineage>
        <taxon>Bacteria</taxon>
        <taxon>Pseudomonadati</taxon>
        <taxon>Lentisphaerota</taxon>
        <taxon>Lentisphaeria</taxon>
        <taxon>Lentisphaerales</taxon>
        <taxon>Lentisphaeraceae</taxon>
        <taxon>Lentisphaera</taxon>
    </lineage>
</organism>
<dbReference type="Gene3D" id="3.90.550.10">
    <property type="entry name" value="Spore Coat Polysaccharide Biosynthesis Protein SpsA, Chain A"/>
    <property type="match status" value="1"/>
</dbReference>
<proteinExistence type="predicted"/>
<keyword evidence="1" id="KW-1133">Transmembrane helix</keyword>
<keyword evidence="4" id="KW-1185">Reference proteome</keyword>
<dbReference type="InterPro" id="IPR029044">
    <property type="entry name" value="Nucleotide-diphossugar_trans"/>
</dbReference>
<feature type="transmembrane region" description="Helical" evidence="1">
    <location>
        <begin position="311"/>
        <end position="330"/>
    </location>
</feature>
<keyword evidence="1" id="KW-0812">Transmembrane</keyword>
<dbReference type="EMBL" id="CP117812">
    <property type="protein sequence ID" value="WDE98546.1"/>
    <property type="molecule type" value="Genomic_DNA"/>
</dbReference>
<feature type="domain" description="Glycosyltransferase 2-like" evidence="2">
    <location>
        <begin position="7"/>
        <end position="129"/>
    </location>
</feature>
<dbReference type="SUPFAM" id="SSF53448">
    <property type="entry name" value="Nucleotide-diphospho-sugar transferases"/>
    <property type="match status" value="1"/>
</dbReference>
<gene>
    <name evidence="3" type="ORF">PQO03_11920</name>
</gene>
<evidence type="ECO:0000313" key="3">
    <source>
        <dbReference type="EMBL" id="WDE98546.1"/>
    </source>
</evidence>
<protein>
    <submittedName>
        <fullName evidence="3">Glycosyltransferase family 2 protein</fullName>
    </submittedName>
</protein>
<evidence type="ECO:0000313" key="4">
    <source>
        <dbReference type="Proteomes" id="UP001214250"/>
    </source>
</evidence>
<sequence>MKILIGMLIHNEEDIIADTLKTVFTQDIFNHTQDKIEMIIVANACSDNSAAIAEFLLREFKRLHLNFTYRVVSKEEPGKIAAWNDLIHLYSDPDYDYIICMDGDIIIQQNHNFSTLIDALERNSEALISSDLPIKDISLKAHKGLRNFTSLAFSKITQKGTSQLCGQLYCARADFLKQIYIPPEVLIDDTYIKFMACTGGLKHSVDDSKIISLRHISHIFEAYTGVKDYFNNQVRQTVGFSLWRIFKEIIKNDLINDNAIQAVKKRALENPEWLKEEMLIYFAQGKKWYIYSGALSVRFKRLTRLSFKGKLKMIIPVICAWLVDIAVVFVSNQKIKNSHLQSLWSDTKSKKIAQDLNAMKLRETRFHL</sequence>
<name>A0ABY7W0I9_9BACT</name>